<dbReference type="AlphaFoldDB" id="A0A0G1NNM2"/>
<evidence type="ECO:0000313" key="2">
    <source>
        <dbReference type="Proteomes" id="UP000034107"/>
    </source>
</evidence>
<accession>A0A0G1NNM2</accession>
<comment type="caution">
    <text evidence="1">The sequence shown here is derived from an EMBL/GenBank/DDBJ whole genome shotgun (WGS) entry which is preliminary data.</text>
</comment>
<dbReference type="EMBL" id="LCLS01000005">
    <property type="protein sequence ID" value="KKU22224.1"/>
    <property type="molecule type" value="Genomic_DNA"/>
</dbReference>
<sequence length="59" mass="6533">MVKEGTPIGPVRRRRNPLRIGVGGSIFLDTKLLTMGGIVKDVRTEVMRDTGVWVPELTI</sequence>
<protein>
    <submittedName>
        <fullName evidence="1">Uncharacterized protein</fullName>
    </submittedName>
</protein>
<gene>
    <name evidence="1" type="ORF">UX31_C0005G0034</name>
</gene>
<name>A0A0G1NNM2_9BACT</name>
<evidence type="ECO:0000313" key="1">
    <source>
        <dbReference type="EMBL" id="KKU22224.1"/>
    </source>
</evidence>
<organism evidence="1 2">
    <name type="scientific">Candidatus Nomurabacteria bacterium GW2011_GWA1_46_11</name>
    <dbReference type="NCBI Taxonomy" id="1618732"/>
    <lineage>
        <taxon>Bacteria</taxon>
        <taxon>Candidatus Nomuraibacteriota</taxon>
    </lineage>
</organism>
<proteinExistence type="predicted"/>
<reference evidence="1 2" key="1">
    <citation type="journal article" date="2015" name="Nature">
        <title>rRNA introns, odd ribosomes, and small enigmatic genomes across a large radiation of phyla.</title>
        <authorList>
            <person name="Brown C.T."/>
            <person name="Hug L.A."/>
            <person name="Thomas B.C."/>
            <person name="Sharon I."/>
            <person name="Castelle C.J."/>
            <person name="Singh A."/>
            <person name="Wilkins M.J."/>
            <person name="Williams K.H."/>
            <person name="Banfield J.F."/>
        </authorList>
    </citation>
    <scope>NUCLEOTIDE SEQUENCE [LARGE SCALE GENOMIC DNA]</scope>
</reference>
<dbReference type="Proteomes" id="UP000034107">
    <property type="component" value="Unassembled WGS sequence"/>
</dbReference>